<dbReference type="SUPFAM" id="SSF109709">
    <property type="entry name" value="KorB DNA-binding domain-like"/>
    <property type="match status" value="1"/>
</dbReference>
<name>A0A2S1T229_9ACTN</name>
<feature type="region of interest" description="Disordered" evidence="2">
    <location>
        <begin position="1"/>
        <end position="29"/>
    </location>
</feature>
<evidence type="ECO:0000259" key="3">
    <source>
        <dbReference type="SMART" id="SM00470"/>
    </source>
</evidence>
<evidence type="ECO:0000313" key="4">
    <source>
        <dbReference type="EMBL" id="AWI32688.1"/>
    </source>
</evidence>
<feature type="region of interest" description="Disordered" evidence="2">
    <location>
        <begin position="249"/>
        <end position="319"/>
    </location>
</feature>
<dbReference type="EMBL" id="CP029188">
    <property type="protein sequence ID" value="AWI32688.1"/>
    <property type="molecule type" value="Genomic_DNA"/>
</dbReference>
<reference evidence="4 5" key="1">
    <citation type="submission" date="2018-05" db="EMBL/GenBank/DDBJ databases">
        <title>Complete genome sequence of sponge-derived Streptomyces sp. HNM0039.</title>
        <authorList>
            <person name="Huang X."/>
            <person name="Zhou S."/>
        </authorList>
    </citation>
    <scope>NUCLEOTIDE SEQUENCE [LARGE SCALE GENOMIC DNA]</scope>
    <source>
        <strain evidence="4 5">HNM0039</strain>
    </source>
</reference>
<dbReference type="Gene3D" id="1.10.10.2830">
    <property type="match status" value="1"/>
</dbReference>
<dbReference type="GO" id="GO:0003677">
    <property type="term" value="F:DNA binding"/>
    <property type="evidence" value="ECO:0007669"/>
    <property type="project" value="InterPro"/>
</dbReference>
<dbReference type="KEGG" id="stir:DDW44_30700"/>
<evidence type="ECO:0000256" key="1">
    <source>
        <dbReference type="ARBA" id="ARBA00006295"/>
    </source>
</evidence>
<dbReference type="PANTHER" id="PTHR33375">
    <property type="entry name" value="CHROMOSOME-PARTITIONING PROTEIN PARB-RELATED"/>
    <property type="match status" value="1"/>
</dbReference>
<feature type="compositionally biased region" description="Basic and acidic residues" evidence="2">
    <location>
        <begin position="306"/>
        <end position="319"/>
    </location>
</feature>
<dbReference type="SUPFAM" id="SSF110849">
    <property type="entry name" value="ParB/Sulfiredoxin"/>
    <property type="match status" value="1"/>
</dbReference>
<dbReference type="InterPro" id="IPR050336">
    <property type="entry name" value="Chromosome_partition/occlusion"/>
</dbReference>
<dbReference type="InterPro" id="IPR036086">
    <property type="entry name" value="ParB/Sulfiredoxin_sf"/>
</dbReference>
<evidence type="ECO:0000313" key="5">
    <source>
        <dbReference type="Proteomes" id="UP000244900"/>
    </source>
</evidence>
<dbReference type="AlphaFoldDB" id="A0A2S1T229"/>
<keyword evidence="5" id="KW-1185">Reference proteome</keyword>
<dbReference type="Gene3D" id="3.90.1530.30">
    <property type="match status" value="1"/>
</dbReference>
<dbReference type="InterPro" id="IPR003115">
    <property type="entry name" value="ParB_N"/>
</dbReference>
<gene>
    <name evidence="4" type="ORF">DDW44_30700</name>
</gene>
<dbReference type="OrthoDB" id="4204233at2"/>
<feature type="domain" description="ParB-like N-terminal" evidence="3">
    <location>
        <begin position="48"/>
        <end position="147"/>
    </location>
</feature>
<accession>A0A2S1T229</accession>
<comment type="similarity">
    <text evidence="1">Belongs to the ParB family.</text>
</comment>
<sequence>MRRTSVAGNLKRAKRNSSGGGANVPSPSTEANAAFYALPPTEADGEALSIELSDISANPFNDRDTGDVTNLAESIKKDGLLQDVSVIHASVFTECYPEVEGITTKYVLAFGERRWRAHQAAGLSHISAVLRNDVAPKIRRVLFVENFHRKQLSPMEEARRFYRMNTEEGMSYREIVEELSLGGPNHVSRRIELLKLPAALQDVVGTDEGPGVTLARDILGKFAEPENQIRAWELIRDEEISLGEAVQRIHGGDGVPQGNDVPIQRTAEPAASPAPASGAEETPASDEKTATGKKPKTQTPQPKIIAADKDTAHRNNASADRESACKHLVGLGAKLTAEQQDALFARALLANTQQAPARTRAHRWLREASQAEFTISDTDSYFEAVLSSGKDDLINRVAFVTALAAGEVRARDGRRQWDRTDADHVRLLIEVGNYHPQTGWERAQLTKFGVPFPGADEEPDADPIS</sequence>
<dbReference type="Proteomes" id="UP000244900">
    <property type="component" value="Chromosome"/>
</dbReference>
<protein>
    <recommendedName>
        <fullName evidence="3">ParB-like N-terminal domain-containing protein</fullName>
    </recommendedName>
</protein>
<dbReference type="Pfam" id="PF02195">
    <property type="entry name" value="ParB_N"/>
    <property type="match status" value="1"/>
</dbReference>
<feature type="compositionally biased region" description="Low complexity" evidence="2">
    <location>
        <begin position="266"/>
        <end position="282"/>
    </location>
</feature>
<dbReference type="SMART" id="SM00470">
    <property type="entry name" value="ParB"/>
    <property type="match status" value="1"/>
</dbReference>
<dbReference type="InterPro" id="IPR004437">
    <property type="entry name" value="ParB/RepB/Spo0J"/>
</dbReference>
<dbReference type="PANTHER" id="PTHR33375:SF1">
    <property type="entry name" value="CHROMOSOME-PARTITIONING PROTEIN PARB-RELATED"/>
    <property type="match status" value="1"/>
</dbReference>
<dbReference type="GO" id="GO:0007059">
    <property type="term" value="P:chromosome segregation"/>
    <property type="evidence" value="ECO:0007669"/>
    <property type="project" value="TreeGrafter"/>
</dbReference>
<proteinExistence type="inferred from homology"/>
<evidence type="ECO:0000256" key="2">
    <source>
        <dbReference type="SAM" id="MobiDB-lite"/>
    </source>
</evidence>
<dbReference type="GO" id="GO:0005694">
    <property type="term" value="C:chromosome"/>
    <property type="evidence" value="ECO:0007669"/>
    <property type="project" value="TreeGrafter"/>
</dbReference>
<organism evidence="4 5">
    <name type="scientific">Streptomyces tirandamycinicus</name>
    <dbReference type="NCBI Taxonomy" id="2174846"/>
    <lineage>
        <taxon>Bacteria</taxon>
        <taxon>Bacillati</taxon>
        <taxon>Actinomycetota</taxon>
        <taxon>Actinomycetes</taxon>
        <taxon>Kitasatosporales</taxon>
        <taxon>Streptomycetaceae</taxon>
        <taxon>Streptomyces</taxon>
    </lineage>
</organism>
<dbReference type="NCBIfam" id="TIGR00180">
    <property type="entry name" value="parB_part"/>
    <property type="match status" value="1"/>
</dbReference>